<keyword evidence="4" id="KW-1185">Reference proteome</keyword>
<feature type="chain" id="PRO_5011683163" evidence="2">
    <location>
        <begin position="28"/>
        <end position="135"/>
    </location>
</feature>
<dbReference type="AlphaFoldDB" id="A0A1G5DFR3"/>
<evidence type="ECO:0000256" key="1">
    <source>
        <dbReference type="SAM" id="MobiDB-lite"/>
    </source>
</evidence>
<evidence type="ECO:0000256" key="2">
    <source>
        <dbReference type="SAM" id="SignalP"/>
    </source>
</evidence>
<evidence type="ECO:0000313" key="4">
    <source>
        <dbReference type="Proteomes" id="UP000198870"/>
    </source>
</evidence>
<gene>
    <name evidence="3" type="ORF">SAMN05216233_104158</name>
</gene>
<organism evidence="3 4">
    <name type="scientific">Desulfoluna spongiiphila</name>
    <dbReference type="NCBI Taxonomy" id="419481"/>
    <lineage>
        <taxon>Bacteria</taxon>
        <taxon>Pseudomonadati</taxon>
        <taxon>Thermodesulfobacteriota</taxon>
        <taxon>Desulfobacteria</taxon>
        <taxon>Desulfobacterales</taxon>
        <taxon>Desulfolunaceae</taxon>
        <taxon>Desulfoluna</taxon>
    </lineage>
</organism>
<protein>
    <submittedName>
        <fullName evidence="3">Uncharacterized protein</fullName>
    </submittedName>
</protein>
<feature type="region of interest" description="Disordered" evidence="1">
    <location>
        <begin position="44"/>
        <end position="63"/>
    </location>
</feature>
<name>A0A1G5DFR3_9BACT</name>
<keyword evidence="2" id="KW-0732">Signal</keyword>
<dbReference type="EMBL" id="FMUX01000004">
    <property type="protein sequence ID" value="SCY13387.1"/>
    <property type="molecule type" value="Genomic_DNA"/>
</dbReference>
<reference evidence="3 4" key="1">
    <citation type="submission" date="2016-10" db="EMBL/GenBank/DDBJ databases">
        <authorList>
            <person name="de Groot N.N."/>
        </authorList>
    </citation>
    <scope>NUCLEOTIDE SEQUENCE [LARGE SCALE GENOMIC DNA]</scope>
    <source>
        <strain evidence="3 4">AA1</strain>
    </source>
</reference>
<proteinExistence type="predicted"/>
<accession>A0A1G5DFR3</accession>
<dbReference type="Proteomes" id="UP000198870">
    <property type="component" value="Unassembled WGS sequence"/>
</dbReference>
<evidence type="ECO:0000313" key="3">
    <source>
        <dbReference type="EMBL" id="SCY13387.1"/>
    </source>
</evidence>
<sequence>MKSTQKKIAQSLIATSLLTFTTPYAFAELKGMTDREMMEMTAQSGIRTLEGNDSTEEQRREEENRNMGIQAFAAINNMVPSELIKEIRDMHHTAQQNTRIHRELHTVQQDILAVPTAVTTVITIPAGLGTGGFFF</sequence>
<dbReference type="RefSeq" id="WP_092209915.1">
    <property type="nucleotide sequence ID" value="NZ_FMUX01000004.1"/>
</dbReference>
<feature type="signal peptide" evidence="2">
    <location>
        <begin position="1"/>
        <end position="27"/>
    </location>
</feature>